<accession>A0A2W5KWU1</accession>
<evidence type="ECO:0000313" key="3">
    <source>
        <dbReference type="Proteomes" id="UP000248597"/>
    </source>
</evidence>
<proteinExistence type="predicted"/>
<feature type="signal peptide" evidence="1">
    <location>
        <begin position="1"/>
        <end position="19"/>
    </location>
</feature>
<keyword evidence="1" id="KW-0732">Signal</keyword>
<sequence length="174" mass="18306">MRLALIAALPFAALLTGGAAPERLRLPFDGTWMHCETYRGASICAYKVMAQRGTRVCGVQRDFATNAYYTQRFVATADKSTARIDKICGDPGSETDTYCAGQAPTSGAKSGWGPSERTLHSCGNGLFSAESGTPFTCAGARPETGLPRVVSLKDEGPDSDDAAWIASCIKGAEG</sequence>
<dbReference type="EMBL" id="QFPJ01000030">
    <property type="protein sequence ID" value="PZQ21416.1"/>
    <property type="molecule type" value="Genomic_DNA"/>
</dbReference>
<feature type="chain" id="PRO_5015865017" evidence="1">
    <location>
        <begin position="20"/>
        <end position="174"/>
    </location>
</feature>
<organism evidence="2 3">
    <name type="scientific">Sphingopyxis macrogoltabida</name>
    <name type="common">Sphingomonas macrogoltabidus</name>
    <dbReference type="NCBI Taxonomy" id="33050"/>
    <lineage>
        <taxon>Bacteria</taxon>
        <taxon>Pseudomonadati</taxon>
        <taxon>Pseudomonadota</taxon>
        <taxon>Alphaproteobacteria</taxon>
        <taxon>Sphingomonadales</taxon>
        <taxon>Sphingomonadaceae</taxon>
        <taxon>Sphingopyxis</taxon>
    </lineage>
</organism>
<dbReference type="AlphaFoldDB" id="A0A2W5KWU1"/>
<reference evidence="2 3" key="1">
    <citation type="submission" date="2017-08" db="EMBL/GenBank/DDBJ databases">
        <title>Infants hospitalized years apart are colonized by the same room-sourced microbial strains.</title>
        <authorList>
            <person name="Brooks B."/>
            <person name="Olm M.R."/>
            <person name="Firek B.A."/>
            <person name="Baker R."/>
            <person name="Thomas B.C."/>
            <person name="Morowitz M.J."/>
            <person name="Banfield J.F."/>
        </authorList>
    </citation>
    <scope>NUCLEOTIDE SEQUENCE [LARGE SCALE GENOMIC DNA]</scope>
    <source>
        <strain evidence="2">S2_005_003_R2_47</strain>
    </source>
</reference>
<evidence type="ECO:0000256" key="1">
    <source>
        <dbReference type="SAM" id="SignalP"/>
    </source>
</evidence>
<gene>
    <name evidence="2" type="ORF">DI569_12105</name>
</gene>
<comment type="caution">
    <text evidence="2">The sequence shown here is derived from an EMBL/GenBank/DDBJ whole genome shotgun (WGS) entry which is preliminary data.</text>
</comment>
<protein>
    <submittedName>
        <fullName evidence="2">Uncharacterized protein</fullName>
    </submittedName>
</protein>
<name>A0A2W5KWU1_SPHMC</name>
<evidence type="ECO:0000313" key="2">
    <source>
        <dbReference type="EMBL" id="PZQ21416.1"/>
    </source>
</evidence>
<dbReference type="Proteomes" id="UP000248597">
    <property type="component" value="Unassembled WGS sequence"/>
</dbReference>